<dbReference type="EMBL" id="CP036262">
    <property type="protein sequence ID" value="QDS95194.1"/>
    <property type="molecule type" value="Genomic_DNA"/>
</dbReference>
<reference evidence="1 2" key="1">
    <citation type="submission" date="2019-02" db="EMBL/GenBank/DDBJ databases">
        <title>Deep-cultivation of Planctomycetes and their phenomic and genomic characterization uncovers novel biology.</title>
        <authorList>
            <person name="Wiegand S."/>
            <person name="Jogler M."/>
            <person name="Boedeker C."/>
            <person name="Pinto D."/>
            <person name="Vollmers J."/>
            <person name="Rivas-Marin E."/>
            <person name="Kohn T."/>
            <person name="Peeters S.H."/>
            <person name="Heuer A."/>
            <person name="Rast P."/>
            <person name="Oberbeckmann S."/>
            <person name="Bunk B."/>
            <person name="Jeske O."/>
            <person name="Meyerdierks A."/>
            <person name="Storesund J.E."/>
            <person name="Kallscheuer N."/>
            <person name="Luecker S."/>
            <person name="Lage O.M."/>
            <person name="Pohl T."/>
            <person name="Merkel B.J."/>
            <person name="Hornburger P."/>
            <person name="Mueller R.-W."/>
            <person name="Bruemmer F."/>
            <person name="Labrenz M."/>
            <person name="Spormann A.M."/>
            <person name="Op den Camp H."/>
            <person name="Overmann J."/>
            <person name="Amann R."/>
            <person name="Jetten M.S.M."/>
            <person name="Mascher T."/>
            <person name="Medema M.H."/>
            <person name="Devos D.P."/>
            <person name="Kaster A.-K."/>
            <person name="Ovreas L."/>
            <person name="Rohde M."/>
            <person name="Galperin M.Y."/>
            <person name="Jogler C."/>
        </authorList>
    </citation>
    <scope>NUCLEOTIDE SEQUENCE [LARGE SCALE GENOMIC DNA]</scope>
    <source>
        <strain evidence="1 2">FF011L</strain>
    </source>
</reference>
<dbReference type="RefSeq" id="WP_145353181.1">
    <property type="nucleotide sequence ID" value="NZ_CP036262.1"/>
</dbReference>
<dbReference type="Proteomes" id="UP000320672">
    <property type="component" value="Chromosome"/>
</dbReference>
<dbReference type="Gene3D" id="3.30.70.100">
    <property type="match status" value="1"/>
</dbReference>
<gene>
    <name evidence="1" type="ORF">FF011L_39870</name>
</gene>
<sequence>MRFLSYAVAVLVAAGLIYYVGQNPNTDTEAATETTEVAVAAEATTTTDSAELEGQLVTLHVPKMHCPFACYPAVKETLEKTPGVVTVVLAEQKDKNAIDNPEVKIQVSEDFDTEAAIEALASAGFSETTKVQ</sequence>
<organism evidence="1 2">
    <name type="scientific">Roseimaritima multifibrata</name>
    <dbReference type="NCBI Taxonomy" id="1930274"/>
    <lineage>
        <taxon>Bacteria</taxon>
        <taxon>Pseudomonadati</taxon>
        <taxon>Planctomycetota</taxon>
        <taxon>Planctomycetia</taxon>
        <taxon>Pirellulales</taxon>
        <taxon>Pirellulaceae</taxon>
        <taxon>Roseimaritima</taxon>
    </lineage>
</organism>
<dbReference type="AlphaFoldDB" id="A0A517MK00"/>
<dbReference type="GO" id="GO:0046872">
    <property type="term" value="F:metal ion binding"/>
    <property type="evidence" value="ECO:0007669"/>
    <property type="project" value="InterPro"/>
</dbReference>
<evidence type="ECO:0000313" key="2">
    <source>
        <dbReference type="Proteomes" id="UP000320672"/>
    </source>
</evidence>
<dbReference type="InterPro" id="IPR036163">
    <property type="entry name" value="HMA_dom_sf"/>
</dbReference>
<dbReference type="KEGG" id="rml:FF011L_39870"/>
<keyword evidence="2" id="KW-1185">Reference proteome</keyword>
<proteinExistence type="predicted"/>
<evidence type="ECO:0000313" key="1">
    <source>
        <dbReference type="EMBL" id="QDS95194.1"/>
    </source>
</evidence>
<dbReference type="SUPFAM" id="SSF55008">
    <property type="entry name" value="HMA, heavy metal-associated domain"/>
    <property type="match status" value="1"/>
</dbReference>
<protein>
    <recommendedName>
        <fullName evidence="3">Heavy-metal-associated domain protein</fullName>
    </recommendedName>
</protein>
<name>A0A517MK00_9BACT</name>
<evidence type="ECO:0008006" key="3">
    <source>
        <dbReference type="Google" id="ProtNLM"/>
    </source>
</evidence>
<dbReference type="OrthoDB" id="291224at2"/>
<accession>A0A517MK00</accession>